<name>A0A6I6MRF2_9CAUL</name>
<evidence type="ECO:0000256" key="1">
    <source>
        <dbReference type="SAM" id="Phobius"/>
    </source>
</evidence>
<accession>A0A6I6MRF2</accession>
<keyword evidence="1" id="KW-0472">Membrane</keyword>
<dbReference type="RefSeq" id="WP_158766231.1">
    <property type="nucleotide sequence ID" value="NZ_CP047045.1"/>
</dbReference>
<dbReference type="KEGG" id="tsv:DSM104635_02216"/>
<gene>
    <name evidence="2" type="ORF">DSM104635_02216</name>
</gene>
<dbReference type="EMBL" id="CP047045">
    <property type="protein sequence ID" value="QGZ95367.1"/>
    <property type="molecule type" value="Genomic_DNA"/>
</dbReference>
<keyword evidence="1" id="KW-0812">Transmembrane</keyword>
<organism evidence="2 3">
    <name type="scientific">Terricaulis silvestris</name>
    <dbReference type="NCBI Taxonomy" id="2686094"/>
    <lineage>
        <taxon>Bacteria</taxon>
        <taxon>Pseudomonadati</taxon>
        <taxon>Pseudomonadota</taxon>
        <taxon>Alphaproteobacteria</taxon>
        <taxon>Caulobacterales</taxon>
        <taxon>Caulobacteraceae</taxon>
        <taxon>Terricaulis</taxon>
    </lineage>
</organism>
<keyword evidence="1" id="KW-1133">Transmembrane helix</keyword>
<dbReference type="AlphaFoldDB" id="A0A6I6MRF2"/>
<keyword evidence="3" id="KW-1185">Reference proteome</keyword>
<evidence type="ECO:0000313" key="3">
    <source>
        <dbReference type="Proteomes" id="UP000431269"/>
    </source>
</evidence>
<proteinExistence type="predicted"/>
<feature type="transmembrane region" description="Helical" evidence="1">
    <location>
        <begin position="20"/>
        <end position="45"/>
    </location>
</feature>
<sequence length="46" mass="4727">MQDQDFWTANLSAFSSFHRAVSVVAAWVIVGGLAFGALATASGLVG</sequence>
<evidence type="ECO:0000313" key="2">
    <source>
        <dbReference type="EMBL" id="QGZ95367.1"/>
    </source>
</evidence>
<protein>
    <submittedName>
        <fullName evidence="2">Uncharacterized protein</fullName>
    </submittedName>
</protein>
<reference evidence="3" key="1">
    <citation type="submission" date="2019-12" db="EMBL/GenBank/DDBJ databases">
        <title>Complete genome of Terracaulis silvestris 0127_4.</title>
        <authorList>
            <person name="Vieira S."/>
            <person name="Riedel T."/>
            <person name="Sproer C."/>
            <person name="Pascual J."/>
            <person name="Boedeker C."/>
            <person name="Overmann J."/>
        </authorList>
    </citation>
    <scope>NUCLEOTIDE SEQUENCE [LARGE SCALE GENOMIC DNA]</scope>
    <source>
        <strain evidence="3">0127_4</strain>
    </source>
</reference>
<dbReference type="Proteomes" id="UP000431269">
    <property type="component" value="Chromosome"/>
</dbReference>